<comment type="caution">
    <text evidence="2">The sequence shown here is derived from an EMBL/GenBank/DDBJ whole genome shotgun (WGS) entry which is preliminary data.</text>
</comment>
<evidence type="ECO:0000256" key="1">
    <source>
        <dbReference type="ARBA" id="ARBA00022737"/>
    </source>
</evidence>
<dbReference type="AlphaFoldDB" id="A0A9D4PI71"/>
<sequence length="591" mass="66924">MPVEKSCFSGSKIEYRIPCTSTEGLLCVIFKDLRLWNEFFWPLGFELREFSPGQLSLAAVSGWNSCLKEKQRSDAATLLQHLLTHHRCIVSADLNVTILKGHDQLIRGALHRSPSLRKLKLNLLDLAANASLSFVATLPKLNELRELELRHVPFDRPTLQNFSKFLANTRSLTTLNMTYQDIKRQYAVILIQGLERNKTITTLSINASLQGPDSSKRASMFSNYLRLNQTLCTLNVTSRSYSELNDLRPTIGALFENNALSELNLIGFELDFHRHELITSMLIENGKLRSLNMIECFSILYTGHGHSIVEPMHSAFREESSLISIWLVVLAENNTLNEVTLDMLWMEPDDYGLFFKALACNTSLKKVNVPKFKNRDVAEICRSLQEAGVQERVCLGKHNVSEETAAVLPECKEVSCIALERCTCFHYEALHTTLRQLPRCSDVKSLCLSFAMEVMDDRLMSLMVQYLTKTTALRELRFRHPQAIKGFQFGEIESQMLADMLESNRTLCDLFLDTHNDPSTVSLTHKLSTTISGNYTLLRINLHLSELCGGELFTTEDVVRRNNSLATRAAHFITGARHRCCAVAAEQVQLL</sequence>
<gene>
    <name evidence="2" type="ORF">HPB52_009201</name>
</gene>
<evidence type="ECO:0008006" key="4">
    <source>
        <dbReference type="Google" id="ProtNLM"/>
    </source>
</evidence>
<accession>A0A9D4PI71</accession>
<dbReference type="VEuPathDB" id="VectorBase:RSAN_042725"/>
<protein>
    <recommendedName>
        <fullName evidence="4">Nlr family card domain protein</fullName>
    </recommendedName>
</protein>
<reference evidence="2" key="1">
    <citation type="journal article" date="2020" name="Cell">
        <title>Large-Scale Comparative Analyses of Tick Genomes Elucidate Their Genetic Diversity and Vector Capacities.</title>
        <authorList>
            <consortium name="Tick Genome and Microbiome Consortium (TIGMIC)"/>
            <person name="Jia N."/>
            <person name="Wang J."/>
            <person name="Shi W."/>
            <person name="Du L."/>
            <person name="Sun Y."/>
            <person name="Zhan W."/>
            <person name="Jiang J.F."/>
            <person name="Wang Q."/>
            <person name="Zhang B."/>
            <person name="Ji P."/>
            <person name="Bell-Sakyi L."/>
            <person name="Cui X.M."/>
            <person name="Yuan T.T."/>
            <person name="Jiang B.G."/>
            <person name="Yang W.F."/>
            <person name="Lam T.T."/>
            <person name="Chang Q.C."/>
            <person name="Ding S.J."/>
            <person name="Wang X.J."/>
            <person name="Zhu J.G."/>
            <person name="Ruan X.D."/>
            <person name="Zhao L."/>
            <person name="Wei J.T."/>
            <person name="Ye R.Z."/>
            <person name="Que T.C."/>
            <person name="Du C.H."/>
            <person name="Zhou Y.H."/>
            <person name="Cheng J.X."/>
            <person name="Dai P.F."/>
            <person name="Guo W.B."/>
            <person name="Han X.H."/>
            <person name="Huang E.J."/>
            <person name="Li L.F."/>
            <person name="Wei W."/>
            <person name="Gao Y.C."/>
            <person name="Liu J.Z."/>
            <person name="Shao H.Z."/>
            <person name="Wang X."/>
            <person name="Wang C.C."/>
            <person name="Yang T.C."/>
            <person name="Huo Q.B."/>
            <person name="Li W."/>
            <person name="Chen H.Y."/>
            <person name="Chen S.E."/>
            <person name="Zhou L.G."/>
            <person name="Ni X.B."/>
            <person name="Tian J.H."/>
            <person name="Sheng Y."/>
            <person name="Liu T."/>
            <person name="Pan Y.S."/>
            <person name="Xia L.Y."/>
            <person name="Li J."/>
            <person name="Zhao F."/>
            <person name="Cao W.C."/>
        </authorList>
    </citation>
    <scope>NUCLEOTIDE SEQUENCE</scope>
    <source>
        <strain evidence="2">Rsan-2018</strain>
    </source>
</reference>
<dbReference type="InterPro" id="IPR032675">
    <property type="entry name" value="LRR_dom_sf"/>
</dbReference>
<name>A0A9D4PI71_RHISA</name>
<reference evidence="2" key="2">
    <citation type="submission" date="2021-09" db="EMBL/GenBank/DDBJ databases">
        <authorList>
            <person name="Jia N."/>
            <person name="Wang J."/>
            <person name="Shi W."/>
            <person name="Du L."/>
            <person name="Sun Y."/>
            <person name="Zhan W."/>
            <person name="Jiang J."/>
            <person name="Wang Q."/>
            <person name="Zhang B."/>
            <person name="Ji P."/>
            <person name="Sakyi L.B."/>
            <person name="Cui X."/>
            <person name="Yuan T."/>
            <person name="Jiang B."/>
            <person name="Yang W."/>
            <person name="Lam T.T.-Y."/>
            <person name="Chang Q."/>
            <person name="Ding S."/>
            <person name="Wang X."/>
            <person name="Zhu J."/>
            <person name="Ruan X."/>
            <person name="Zhao L."/>
            <person name="Wei J."/>
            <person name="Que T."/>
            <person name="Du C."/>
            <person name="Cheng J."/>
            <person name="Dai P."/>
            <person name="Han X."/>
            <person name="Huang E."/>
            <person name="Gao Y."/>
            <person name="Liu J."/>
            <person name="Shao H."/>
            <person name="Ye R."/>
            <person name="Li L."/>
            <person name="Wei W."/>
            <person name="Wang X."/>
            <person name="Wang C."/>
            <person name="Huo Q."/>
            <person name="Li W."/>
            <person name="Guo W."/>
            <person name="Chen H."/>
            <person name="Chen S."/>
            <person name="Zhou L."/>
            <person name="Zhou L."/>
            <person name="Ni X."/>
            <person name="Tian J."/>
            <person name="Zhou Y."/>
            <person name="Sheng Y."/>
            <person name="Liu T."/>
            <person name="Pan Y."/>
            <person name="Xia L."/>
            <person name="Li J."/>
            <person name="Zhao F."/>
            <person name="Cao W."/>
        </authorList>
    </citation>
    <scope>NUCLEOTIDE SEQUENCE</scope>
    <source>
        <strain evidence="2">Rsan-2018</strain>
        <tissue evidence="2">Larvae</tissue>
    </source>
</reference>
<dbReference type="PANTHER" id="PTHR24111">
    <property type="entry name" value="LEUCINE-RICH REPEAT-CONTAINING PROTEIN 34"/>
    <property type="match status" value="1"/>
</dbReference>
<dbReference type="Proteomes" id="UP000821837">
    <property type="component" value="Unassembled WGS sequence"/>
</dbReference>
<keyword evidence="3" id="KW-1185">Reference proteome</keyword>
<keyword evidence="1" id="KW-0677">Repeat</keyword>
<dbReference type="InterPro" id="IPR052201">
    <property type="entry name" value="LRR-containing_regulator"/>
</dbReference>
<evidence type="ECO:0000313" key="2">
    <source>
        <dbReference type="EMBL" id="KAH7943545.1"/>
    </source>
</evidence>
<dbReference type="Gene3D" id="3.80.10.10">
    <property type="entry name" value="Ribonuclease Inhibitor"/>
    <property type="match status" value="2"/>
</dbReference>
<evidence type="ECO:0000313" key="3">
    <source>
        <dbReference type="Proteomes" id="UP000821837"/>
    </source>
</evidence>
<dbReference type="SUPFAM" id="SSF52047">
    <property type="entry name" value="RNI-like"/>
    <property type="match status" value="2"/>
</dbReference>
<proteinExistence type="predicted"/>
<dbReference type="EMBL" id="JABSTV010001253">
    <property type="protein sequence ID" value="KAH7943545.1"/>
    <property type="molecule type" value="Genomic_DNA"/>
</dbReference>
<dbReference type="PANTHER" id="PTHR24111:SF0">
    <property type="entry name" value="LEUCINE-RICH REPEAT-CONTAINING PROTEIN"/>
    <property type="match status" value="1"/>
</dbReference>
<organism evidence="2 3">
    <name type="scientific">Rhipicephalus sanguineus</name>
    <name type="common">Brown dog tick</name>
    <name type="synonym">Ixodes sanguineus</name>
    <dbReference type="NCBI Taxonomy" id="34632"/>
    <lineage>
        <taxon>Eukaryota</taxon>
        <taxon>Metazoa</taxon>
        <taxon>Ecdysozoa</taxon>
        <taxon>Arthropoda</taxon>
        <taxon>Chelicerata</taxon>
        <taxon>Arachnida</taxon>
        <taxon>Acari</taxon>
        <taxon>Parasitiformes</taxon>
        <taxon>Ixodida</taxon>
        <taxon>Ixodoidea</taxon>
        <taxon>Ixodidae</taxon>
        <taxon>Rhipicephalinae</taxon>
        <taxon>Rhipicephalus</taxon>
        <taxon>Rhipicephalus</taxon>
    </lineage>
</organism>